<dbReference type="PANTHER" id="PTHR16201">
    <property type="entry name" value="SEVEN TRANSMEMBRANE PROTEIN 1-RELATED"/>
    <property type="match status" value="1"/>
</dbReference>
<feature type="transmembrane region" description="Helical" evidence="6">
    <location>
        <begin position="64"/>
        <end position="86"/>
    </location>
</feature>
<dbReference type="InterPro" id="IPR051415">
    <property type="entry name" value="LAAT-1"/>
</dbReference>
<dbReference type="Pfam" id="PF04193">
    <property type="entry name" value="PQ-loop"/>
    <property type="match status" value="2"/>
</dbReference>
<keyword evidence="3 6" id="KW-1133">Transmembrane helix</keyword>
<dbReference type="AlphaFoldDB" id="A0ABD6EKB3"/>
<evidence type="ECO:0000256" key="5">
    <source>
        <dbReference type="ARBA" id="ARBA00038039"/>
    </source>
</evidence>
<keyword evidence="2 6" id="KW-0812">Transmembrane</keyword>
<feature type="transmembrane region" description="Helical" evidence="6">
    <location>
        <begin position="289"/>
        <end position="310"/>
    </location>
</feature>
<feature type="transmembrane region" description="Helical" evidence="6">
    <location>
        <begin position="98"/>
        <end position="123"/>
    </location>
</feature>
<feature type="transmembrane region" description="Helical" evidence="6">
    <location>
        <begin position="167"/>
        <end position="186"/>
    </location>
</feature>
<evidence type="ECO:0000256" key="4">
    <source>
        <dbReference type="ARBA" id="ARBA00023136"/>
    </source>
</evidence>
<dbReference type="SMART" id="SM00679">
    <property type="entry name" value="CTNS"/>
    <property type="match status" value="2"/>
</dbReference>
<evidence type="ECO:0000256" key="6">
    <source>
        <dbReference type="SAM" id="Phobius"/>
    </source>
</evidence>
<gene>
    <name evidence="7" type="ORF">AB6A40_006341</name>
</gene>
<keyword evidence="8" id="KW-1185">Reference proteome</keyword>
<organism evidence="7 8">
    <name type="scientific">Gnathostoma spinigerum</name>
    <dbReference type="NCBI Taxonomy" id="75299"/>
    <lineage>
        <taxon>Eukaryota</taxon>
        <taxon>Metazoa</taxon>
        <taxon>Ecdysozoa</taxon>
        <taxon>Nematoda</taxon>
        <taxon>Chromadorea</taxon>
        <taxon>Rhabditida</taxon>
        <taxon>Spirurina</taxon>
        <taxon>Gnathostomatomorpha</taxon>
        <taxon>Gnathostomatoidea</taxon>
        <taxon>Gnathostomatidae</taxon>
        <taxon>Gnathostoma</taxon>
    </lineage>
</organism>
<dbReference type="Proteomes" id="UP001608902">
    <property type="component" value="Unassembled WGS sequence"/>
</dbReference>
<keyword evidence="4 6" id="KW-0472">Membrane</keyword>
<dbReference type="EMBL" id="JBGFUD010004442">
    <property type="protein sequence ID" value="MFH4979632.1"/>
    <property type="molecule type" value="Genomic_DNA"/>
</dbReference>
<dbReference type="FunFam" id="1.20.1280.290:FF:000009">
    <property type="entry name" value="PQ loop repeat family protein"/>
    <property type="match status" value="1"/>
</dbReference>
<evidence type="ECO:0000313" key="7">
    <source>
        <dbReference type="EMBL" id="MFH4979632.1"/>
    </source>
</evidence>
<dbReference type="GO" id="GO:0015174">
    <property type="term" value="F:basic amino acid transmembrane transporter activity"/>
    <property type="evidence" value="ECO:0007669"/>
    <property type="project" value="UniProtKB-ARBA"/>
</dbReference>
<name>A0ABD6EKB3_9BILA</name>
<accession>A0ABD6EKB3</accession>
<comment type="caution">
    <text evidence="7">The sequence shown here is derived from an EMBL/GenBank/DDBJ whole genome shotgun (WGS) entry which is preliminary data.</text>
</comment>
<evidence type="ECO:0000313" key="8">
    <source>
        <dbReference type="Proteomes" id="UP001608902"/>
    </source>
</evidence>
<comment type="subcellular location">
    <subcellularLocation>
        <location evidence="1">Membrane</location>
        <topology evidence="1">Multi-pass membrane protein</topology>
    </subcellularLocation>
</comment>
<dbReference type="Gene3D" id="1.20.1280.290">
    <property type="match status" value="2"/>
</dbReference>
<evidence type="ECO:0000256" key="1">
    <source>
        <dbReference type="ARBA" id="ARBA00004141"/>
    </source>
</evidence>
<feature type="transmembrane region" description="Helical" evidence="6">
    <location>
        <begin position="219"/>
        <end position="237"/>
    </location>
</feature>
<protein>
    <submittedName>
        <fullName evidence="7">Uncharacterized protein</fullName>
    </submittedName>
</protein>
<comment type="similarity">
    <text evidence="5">Belongs to the laat-1 family.</text>
</comment>
<dbReference type="GO" id="GO:0098852">
    <property type="term" value="C:lytic vacuole membrane"/>
    <property type="evidence" value="ECO:0007669"/>
    <property type="project" value="UniProtKB-ARBA"/>
</dbReference>
<sequence>MEVNVSNTNRSNDIFSMIGVHSFGGTFRNSLLDVVNETESFVCPPYLQTFESIFGDCPDTPLKWLGFAIGLLSLVFWTIVVIPQIVENYQLKSSHGISVYFLLIWLLSDVFNTVGAFLTYQLAVQKATGILFFFEDVILLSQHAYYKRIYPRYHPEKQVSIATSRTTISFTLLALISTSLITMHFYPLMETGDNIAFKSRHILSETTTVTNPTSNDSTTSVIGFIMGSISATIMIIARWPQLYRNFRRKTCHGVSKAFFIFMVLGNITFAISIFFQSTGWYFLLTHLPWLLGALIGIIEDIAVLLQCLYYDNDGFPVQFRHRSGIYECN</sequence>
<evidence type="ECO:0000256" key="3">
    <source>
        <dbReference type="ARBA" id="ARBA00022989"/>
    </source>
</evidence>
<feature type="transmembrane region" description="Helical" evidence="6">
    <location>
        <begin position="258"/>
        <end position="283"/>
    </location>
</feature>
<evidence type="ECO:0000256" key="2">
    <source>
        <dbReference type="ARBA" id="ARBA00022692"/>
    </source>
</evidence>
<dbReference type="InterPro" id="IPR006603">
    <property type="entry name" value="PQ-loop_rpt"/>
</dbReference>
<proteinExistence type="inferred from homology"/>
<reference evidence="7 8" key="1">
    <citation type="submission" date="2024-08" db="EMBL/GenBank/DDBJ databases">
        <title>Gnathostoma spinigerum genome.</title>
        <authorList>
            <person name="Gonzalez-Bertolin B."/>
            <person name="Monzon S."/>
            <person name="Zaballos A."/>
            <person name="Jimenez P."/>
            <person name="Dekumyoy P."/>
            <person name="Varona S."/>
            <person name="Cuesta I."/>
            <person name="Sumanam S."/>
            <person name="Adisakwattana P."/>
            <person name="Gasser R.B."/>
            <person name="Hernandez-Gonzalez A."/>
            <person name="Young N.D."/>
            <person name="Perteguer M.J."/>
        </authorList>
    </citation>
    <scope>NUCLEOTIDE SEQUENCE [LARGE SCALE GENOMIC DNA]</scope>
    <source>
        <strain evidence="7">AL3</strain>
        <tissue evidence="7">Liver</tissue>
    </source>
</reference>